<dbReference type="AlphaFoldDB" id="A0A286RLV3"/>
<feature type="compositionally biased region" description="Low complexity" evidence="1">
    <location>
        <begin position="381"/>
        <end position="402"/>
    </location>
</feature>
<feature type="compositionally biased region" description="Basic and acidic residues" evidence="1">
    <location>
        <begin position="551"/>
        <end position="560"/>
    </location>
</feature>
<feature type="compositionally biased region" description="Pro residues" evidence="1">
    <location>
        <begin position="487"/>
        <end position="501"/>
    </location>
</feature>
<keyword evidence="2" id="KW-0472">Membrane</keyword>
<evidence type="ECO:0000313" key="3">
    <source>
        <dbReference type="EMBL" id="ASV76877.1"/>
    </source>
</evidence>
<dbReference type="OrthoDB" id="225509at2"/>
<feature type="region of interest" description="Disordered" evidence="1">
    <location>
        <begin position="551"/>
        <end position="571"/>
    </location>
</feature>
<feature type="compositionally biased region" description="Polar residues" evidence="1">
    <location>
        <begin position="347"/>
        <end position="366"/>
    </location>
</feature>
<gene>
    <name evidence="3" type="ORF">THTE_4276</name>
</gene>
<keyword evidence="2" id="KW-1133">Transmembrane helix</keyword>
<feature type="transmembrane region" description="Helical" evidence="2">
    <location>
        <begin position="12"/>
        <end position="34"/>
    </location>
</feature>
<protein>
    <submittedName>
        <fullName evidence="3">Proline-rich protein</fullName>
    </submittedName>
</protein>
<dbReference type="SUPFAM" id="SSF109998">
    <property type="entry name" value="Triger factor/SurA peptide-binding domain-like"/>
    <property type="match status" value="1"/>
</dbReference>
<feature type="region of interest" description="Disordered" evidence="1">
    <location>
        <begin position="299"/>
        <end position="506"/>
    </location>
</feature>
<name>A0A286RLV3_9BACT</name>
<sequence>MASPFKVFRKNAKVLLVGLFLLSMVSFVVIPSFLQWLETQRRRTAGIAVTTVKFGNLSDTQLASLRVQRSVVRRFLEALMQRIEELKGNSFRVRLALMTIDQPTDENLVRSWLIAQYALQTGLKVTDRSVNAFLRSLIDASGVPLSQSDLVNLMRSRNIDENTLFAGLEHELLVLRYMQLAGLDLLSLQPGLTGETPGARWDYFLRLNRMASIELCAFPVEKYINQVPSPDERTVRSFFEEHKTRLPNPQSPEPGFKVPDKVTLEYLKADFQKWLVNTKIPDEELRRVYEERKDELFLRPASSATGATTTTPSESAQPGANPSSGASPQASPEGTPAPSAGAEKSPAATTPASEQSTPQGPSSQAETPAHPVEQPQQKADQGTSEPQPQPQPGTSGPQPTQGSRHDSRVKMFFTAFEEATQNAEGNTPGKEEQPPKAEQTPAAASETPPAAPPAPAAAPEEKPQPGASSVQQPAEKPATASETPSSPAQPPAASPQTPPQQPTAEVSKYRRFEEVKDQVRSLIVSERIKAVLDEIEEIMRQYQGDLANYETAKEEAEKAKQPAPPAPTRPDLRKLAQDKGLDYYVVEDAAIWDLADRDIGKAIDLSRNPVLRSVFDLAEFLPLRAVDQDNNQYLTWVTSKVKEHVPTLDEPGIREQVIHTWRMQEARKLAEKEVQALAEKVNAARQSLADFYKATKQADSAVDLPEPVETEPFTWLTYGEFDVVRLTQLPPRISPIKTRVKDPASGLIVEKDVVEDAGNDFMAAVFSLDVGQAGLAWNRPRTVAYLVRVLEFQPPMEQLFESFMRDTRASYLDVVQFDLATIYQRWVENLEKEAGLKWVHPAGSQVPLD</sequence>
<evidence type="ECO:0000256" key="2">
    <source>
        <dbReference type="SAM" id="Phobius"/>
    </source>
</evidence>
<dbReference type="KEGG" id="ttf:THTE_4276"/>
<reference evidence="3 4" key="1">
    <citation type="journal article" name="Front. Microbiol.">
        <title>Sugar Metabolism of the First Thermophilic Planctomycete Thermogutta terrifontis: Comparative Genomic and Transcriptomic Approaches.</title>
        <authorList>
            <person name="Elcheninov A.G."/>
            <person name="Menzel P."/>
            <person name="Gudbergsdottir S.R."/>
            <person name="Slesarev A.I."/>
            <person name="Kadnikov V.V."/>
            <person name="Krogh A."/>
            <person name="Bonch-Osmolovskaya E.A."/>
            <person name="Peng X."/>
            <person name="Kublanov I.V."/>
        </authorList>
    </citation>
    <scope>NUCLEOTIDE SEQUENCE [LARGE SCALE GENOMIC DNA]</scope>
    <source>
        <strain evidence="3 4">R1</strain>
    </source>
</reference>
<organism evidence="3 4">
    <name type="scientific">Thermogutta terrifontis</name>
    <dbReference type="NCBI Taxonomy" id="1331910"/>
    <lineage>
        <taxon>Bacteria</taxon>
        <taxon>Pseudomonadati</taxon>
        <taxon>Planctomycetota</taxon>
        <taxon>Planctomycetia</taxon>
        <taxon>Pirellulales</taxon>
        <taxon>Thermoguttaceae</taxon>
        <taxon>Thermogutta</taxon>
    </lineage>
</organism>
<feature type="compositionally biased region" description="Polar residues" evidence="1">
    <location>
        <begin position="318"/>
        <end position="332"/>
    </location>
</feature>
<accession>A0A286RLV3</accession>
<dbReference type="EMBL" id="CP018477">
    <property type="protein sequence ID" value="ASV76877.1"/>
    <property type="molecule type" value="Genomic_DNA"/>
</dbReference>
<feature type="compositionally biased region" description="Low complexity" evidence="1">
    <location>
        <begin position="437"/>
        <end position="448"/>
    </location>
</feature>
<evidence type="ECO:0000313" key="4">
    <source>
        <dbReference type="Proteomes" id="UP000215086"/>
    </source>
</evidence>
<keyword evidence="4" id="KW-1185">Reference proteome</keyword>
<evidence type="ECO:0000256" key="1">
    <source>
        <dbReference type="SAM" id="MobiDB-lite"/>
    </source>
</evidence>
<keyword evidence="2" id="KW-0812">Transmembrane</keyword>
<proteinExistence type="predicted"/>
<feature type="compositionally biased region" description="Low complexity" evidence="1">
    <location>
        <begin position="301"/>
        <end position="316"/>
    </location>
</feature>
<dbReference type="RefSeq" id="WP_095416561.1">
    <property type="nucleotide sequence ID" value="NZ_CP018477.1"/>
</dbReference>
<feature type="compositionally biased region" description="Low complexity" evidence="1">
    <location>
        <begin position="477"/>
        <end position="486"/>
    </location>
</feature>
<dbReference type="InterPro" id="IPR027304">
    <property type="entry name" value="Trigger_fact/SurA_dom_sf"/>
</dbReference>
<dbReference type="Proteomes" id="UP000215086">
    <property type="component" value="Chromosome"/>
</dbReference>